<dbReference type="InterPro" id="IPR016032">
    <property type="entry name" value="Sig_transdc_resp-reg_C-effctor"/>
</dbReference>
<reference evidence="4" key="1">
    <citation type="submission" date="2020-05" db="EMBL/GenBank/DDBJ databases">
        <authorList>
            <person name="Chiriac C."/>
            <person name="Salcher M."/>
            <person name="Ghai R."/>
            <person name="Kavagutti S V."/>
        </authorList>
    </citation>
    <scope>NUCLEOTIDE SEQUENCE</scope>
</reference>
<evidence type="ECO:0000256" key="2">
    <source>
        <dbReference type="SAM" id="MobiDB-lite"/>
    </source>
</evidence>
<name>A0A6J7QXU8_9ZZZZ</name>
<dbReference type="AlphaFoldDB" id="A0A6J7QXU8"/>
<evidence type="ECO:0000259" key="3">
    <source>
        <dbReference type="PROSITE" id="PS50043"/>
    </source>
</evidence>
<dbReference type="SUPFAM" id="SSF53822">
    <property type="entry name" value="Periplasmic binding protein-like I"/>
    <property type="match status" value="1"/>
</dbReference>
<dbReference type="SMART" id="SM00421">
    <property type="entry name" value="HTH_LUXR"/>
    <property type="match status" value="1"/>
</dbReference>
<evidence type="ECO:0000256" key="1">
    <source>
        <dbReference type="ARBA" id="ARBA00022729"/>
    </source>
</evidence>
<gene>
    <name evidence="4" type="ORF">UFOPK3992_01609</name>
</gene>
<dbReference type="Gene3D" id="3.40.50.2300">
    <property type="match status" value="2"/>
</dbReference>
<sequence length="573" mass="62516">MDVVQGERPREFLMTGHPDAAASLHPHELVSLAAGFLRTGRDEVRFLWHDGGTWSTVRMARQVAPTGRPAALVTYAPANLPFRVTDREVDILTLVALGLTNGQISERLGTSPRTVSTQVERLLTKLDQRTRGGLAALVVDSALIRLPVPGGTDDVPSIGPVEVERGTATTEDPRRTPSRQRLRQRRFLLGTVVPSRGPVSPDGVEAARGSTLAIEQVNQRGGIGGRLIEHLLVEVDMTNPDAVRESFESLFDQEVDAITTSYVNAENPFVLDMVADFGRPFLHVATFEEQVELVRQEPTRYGMVFQTCPSETHYGSGLVRFLDQLVAQGMWQPRARRIVTIEVDALSTHTTNETFIKSADQSGWRIHDVIRVPIGLRSWSDVVRRVAAADPDVVMITHFVAGDVVALQAALHAARIEALVYHVYGASIPEFAERLGDVAEGVIWSSVTGLYDDTLGDRFRQAYLQRFGAAPGWAQASAAYDQVGLLASAWAATDSHSPGEVIRYMRQSAYRGLNGVYYLGAPGQASRGYPDEVADPSLGQAQMVYQYQGGSARALSPATNGDLRNFRLPAVGS</sequence>
<dbReference type="SUPFAM" id="SSF46894">
    <property type="entry name" value="C-terminal effector domain of the bipartite response regulators"/>
    <property type="match status" value="1"/>
</dbReference>
<dbReference type="CDD" id="cd06170">
    <property type="entry name" value="LuxR_C_like"/>
    <property type="match status" value="1"/>
</dbReference>
<evidence type="ECO:0000313" key="4">
    <source>
        <dbReference type="EMBL" id="CAB5019242.1"/>
    </source>
</evidence>
<dbReference type="InterPro" id="IPR028082">
    <property type="entry name" value="Peripla_BP_I"/>
</dbReference>
<dbReference type="EMBL" id="CAFBOZ010000265">
    <property type="protein sequence ID" value="CAB5019242.1"/>
    <property type="molecule type" value="Genomic_DNA"/>
</dbReference>
<dbReference type="Gene3D" id="1.10.10.10">
    <property type="entry name" value="Winged helix-like DNA-binding domain superfamily/Winged helix DNA-binding domain"/>
    <property type="match status" value="1"/>
</dbReference>
<dbReference type="PRINTS" id="PR00038">
    <property type="entry name" value="HTHLUXR"/>
</dbReference>
<dbReference type="GO" id="GO:0006355">
    <property type="term" value="P:regulation of DNA-templated transcription"/>
    <property type="evidence" value="ECO:0007669"/>
    <property type="project" value="InterPro"/>
</dbReference>
<accession>A0A6J7QXU8</accession>
<feature type="domain" description="HTH luxR-type" evidence="3">
    <location>
        <begin position="77"/>
        <end position="142"/>
    </location>
</feature>
<dbReference type="InterPro" id="IPR051010">
    <property type="entry name" value="BCAA_transport"/>
</dbReference>
<keyword evidence="1" id="KW-0732">Signal</keyword>
<protein>
    <submittedName>
        <fullName evidence="4">Unannotated protein</fullName>
    </submittedName>
</protein>
<dbReference type="InterPro" id="IPR028081">
    <property type="entry name" value="Leu-bd"/>
</dbReference>
<dbReference type="Pfam" id="PF13458">
    <property type="entry name" value="Peripla_BP_6"/>
    <property type="match status" value="1"/>
</dbReference>
<organism evidence="4">
    <name type="scientific">freshwater metagenome</name>
    <dbReference type="NCBI Taxonomy" id="449393"/>
    <lineage>
        <taxon>unclassified sequences</taxon>
        <taxon>metagenomes</taxon>
        <taxon>ecological metagenomes</taxon>
    </lineage>
</organism>
<dbReference type="PROSITE" id="PS50043">
    <property type="entry name" value="HTH_LUXR_2"/>
    <property type="match status" value="1"/>
</dbReference>
<feature type="region of interest" description="Disordered" evidence="2">
    <location>
        <begin position="155"/>
        <end position="177"/>
    </location>
</feature>
<dbReference type="GO" id="GO:0003677">
    <property type="term" value="F:DNA binding"/>
    <property type="evidence" value="ECO:0007669"/>
    <property type="project" value="InterPro"/>
</dbReference>
<dbReference type="PANTHER" id="PTHR30483">
    <property type="entry name" value="LEUCINE-SPECIFIC-BINDING PROTEIN"/>
    <property type="match status" value="1"/>
</dbReference>
<proteinExistence type="predicted"/>
<dbReference type="InterPro" id="IPR036388">
    <property type="entry name" value="WH-like_DNA-bd_sf"/>
</dbReference>
<dbReference type="InterPro" id="IPR000792">
    <property type="entry name" value="Tscrpt_reg_LuxR_C"/>
</dbReference>
<dbReference type="Pfam" id="PF00196">
    <property type="entry name" value="GerE"/>
    <property type="match status" value="1"/>
</dbReference>
<dbReference type="PANTHER" id="PTHR30483:SF6">
    <property type="entry name" value="PERIPLASMIC BINDING PROTEIN OF ABC TRANSPORTER FOR NATURAL AMINO ACIDS"/>
    <property type="match status" value="1"/>
</dbReference>